<accession>A0A811S983</accession>
<proteinExistence type="inferred from homology"/>
<dbReference type="PANTHER" id="PTHR48047">
    <property type="entry name" value="GLYCOSYLTRANSFERASE"/>
    <property type="match status" value="1"/>
</dbReference>
<dbReference type="EMBL" id="CAJGYO010000019">
    <property type="protein sequence ID" value="CAD6339137.1"/>
    <property type="molecule type" value="Genomic_DNA"/>
</dbReference>
<keyword evidence="3" id="KW-1185">Reference proteome</keyword>
<sequence length="181" mass="19813">MSLFPSFLRATARLREPFTNFLTSLPSPPLALVSDFFLGFTHHVATDAGVRHVVFHGMSCFSMAICKALITRPLAAASSVDLSAPFHVHGMPEHVAITADEIPDAVEKLADLEDPVTRFFIDEIGYSDVLSWGILVNIVTALDEDYVAPLESFWLAGPLFLTASDMSELEEEEEDPKGCLS</sequence>
<dbReference type="PANTHER" id="PTHR48047:SF236">
    <property type="entry name" value="UDP-GLYCOSYLTRANSFERASE 90A1"/>
    <property type="match status" value="1"/>
</dbReference>
<gene>
    <name evidence="2" type="ORF">NCGR_LOCUS63235</name>
</gene>
<dbReference type="GO" id="GO:0035251">
    <property type="term" value="F:UDP-glucosyltransferase activity"/>
    <property type="evidence" value="ECO:0007669"/>
    <property type="project" value="TreeGrafter"/>
</dbReference>
<evidence type="ECO:0000256" key="1">
    <source>
        <dbReference type="ARBA" id="ARBA00009995"/>
    </source>
</evidence>
<dbReference type="Gene3D" id="3.40.50.2000">
    <property type="entry name" value="Glycogen Phosphorylase B"/>
    <property type="match status" value="1"/>
</dbReference>
<protein>
    <submittedName>
        <fullName evidence="2">Uncharacterized protein</fullName>
    </submittedName>
</protein>
<comment type="similarity">
    <text evidence="1">Belongs to the UDP-glycosyltransferase family.</text>
</comment>
<dbReference type="AlphaFoldDB" id="A0A811S983"/>
<dbReference type="OrthoDB" id="5835829at2759"/>
<evidence type="ECO:0000313" key="3">
    <source>
        <dbReference type="Proteomes" id="UP000604825"/>
    </source>
</evidence>
<reference evidence="2" key="1">
    <citation type="submission" date="2020-10" db="EMBL/GenBank/DDBJ databases">
        <authorList>
            <person name="Han B."/>
            <person name="Lu T."/>
            <person name="Zhao Q."/>
            <person name="Huang X."/>
            <person name="Zhao Y."/>
        </authorList>
    </citation>
    <scope>NUCLEOTIDE SEQUENCE</scope>
</reference>
<dbReference type="Proteomes" id="UP000604825">
    <property type="component" value="Unassembled WGS sequence"/>
</dbReference>
<evidence type="ECO:0000313" key="2">
    <source>
        <dbReference type="EMBL" id="CAD6339137.1"/>
    </source>
</evidence>
<name>A0A811S983_9POAL</name>
<comment type="caution">
    <text evidence="2">The sequence shown here is derived from an EMBL/GenBank/DDBJ whole genome shotgun (WGS) entry which is preliminary data.</text>
</comment>
<dbReference type="SUPFAM" id="SSF53756">
    <property type="entry name" value="UDP-Glycosyltransferase/glycogen phosphorylase"/>
    <property type="match status" value="1"/>
</dbReference>
<organism evidence="2 3">
    <name type="scientific">Miscanthus lutarioriparius</name>
    <dbReference type="NCBI Taxonomy" id="422564"/>
    <lineage>
        <taxon>Eukaryota</taxon>
        <taxon>Viridiplantae</taxon>
        <taxon>Streptophyta</taxon>
        <taxon>Embryophyta</taxon>
        <taxon>Tracheophyta</taxon>
        <taxon>Spermatophyta</taxon>
        <taxon>Magnoliopsida</taxon>
        <taxon>Liliopsida</taxon>
        <taxon>Poales</taxon>
        <taxon>Poaceae</taxon>
        <taxon>PACMAD clade</taxon>
        <taxon>Panicoideae</taxon>
        <taxon>Andropogonodae</taxon>
        <taxon>Andropogoneae</taxon>
        <taxon>Saccharinae</taxon>
        <taxon>Miscanthus</taxon>
    </lineage>
</organism>